<keyword evidence="3" id="KW-1185">Reference proteome</keyword>
<sequence length="103" mass="11782">MTYFAQSPQAQPQLRRSHSIEGAQHDGYVPSDMQSQLELLRAIKQRNHQLRCLLEEMQPIDPSGQYPVRHMEQYAAQLSQPEDLPEDLKAIFLSYFPVGQAAS</sequence>
<evidence type="ECO:0000256" key="1">
    <source>
        <dbReference type="SAM" id="MobiDB-lite"/>
    </source>
</evidence>
<proteinExistence type="predicted"/>
<comment type="caution">
    <text evidence="2">The sequence shown here is derived from an EMBL/GenBank/DDBJ whole genome shotgun (WGS) entry which is preliminary data.</text>
</comment>
<dbReference type="OrthoDB" id="61814at2759"/>
<evidence type="ECO:0000313" key="2">
    <source>
        <dbReference type="EMBL" id="OQR92751.1"/>
    </source>
</evidence>
<accession>A0A1V9Z471</accession>
<name>A0A1V9Z471_ACHHY</name>
<dbReference type="Proteomes" id="UP000243579">
    <property type="component" value="Unassembled WGS sequence"/>
</dbReference>
<feature type="region of interest" description="Disordered" evidence="1">
    <location>
        <begin position="1"/>
        <end position="29"/>
    </location>
</feature>
<organism evidence="2 3">
    <name type="scientific">Achlya hypogyna</name>
    <name type="common">Oomycete</name>
    <name type="synonym">Protoachlya hypogyna</name>
    <dbReference type="NCBI Taxonomy" id="1202772"/>
    <lineage>
        <taxon>Eukaryota</taxon>
        <taxon>Sar</taxon>
        <taxon>Stramenopiles</taxon>
        <taxon>Oomycota</taxon>
        <taxon>Saprolegniomycetes</taxon>
        <taxon>Saprolegniales</taxon>
        <taxon>Achlyaceae</taxon>
        <taxon>Achlya</taxon>
    </lineage>
</organism>
<reference evidence="2 3" key="1">
    <citation type="journal article" date="2014" name="Genome Biol. Evol.">
        <title>The secreted proteins of Achlya hypogyna and Thraustotheca clavata identify the ancestral oomycete secretome and reveal gene acquisitions by horizontal gene transfer.</title>
        <authorList>
            <person name="Misner I."/>
            <person name="Blouin N."/>
            <person name="Leonard G."/>
            <person name="Richards T.A."/>
            <person name="Lane C.E."/>
        </authorList>
    </citation>
    <scope>NUCLEOTIDE SEQUENCE [LARGE SCALE GENOMIC DNA]</scope>
    <source>
        <strain evidence="2 3">ATCC 48635</strain>
    </source>
</reference>
<evidence type="ECO:0000313" key="3">
    <source>
        <dbReference type="Proteomes" id="UP000243579"/>
    </source>
</evidence>
<dbReference type="EMBL" id="JNBR01000444">
    <property type="protein sequence ID" value="OQR92751.1"/>
    <property type="molecule type" value="Genomic_DNA"/>
</dbReference>
<gene>
    <name evidence="2" type="ORF">ACHHYP_03239</name>
</gene>
<feature type="compositionally biased region" description="Polar residues" evidence="1">
    <location>
        <begin position="1"/>
        <end position="14"/>
    </location>
</feature>
<protein>
    <submittedName>
        <fullName evidence="2">Uncharacterized protein</fullName>
    </submittedName>
</protein>
<dbReference type="AlphaFoldDB" id="A0A1V9Z471"/>